<dbReference type="AlphaFoldDB" id="A0AAE1VL26"/>
<keyword evidence="3" id="KW-0238">DNA-binding</keyword>
<keyword evidence="5" id="KW-0539">Nucleus</keyword>
<keyword evidence="4" id="KW-0804">Transcription</keyword>
<organism evidence="7 8">
    <name type="scientific">Anisodus tanguticus</name>
    <dbReference type="NCBI Taxonomy" id="243964"/>
    <lineage>
        <taxon>Eukaryota</taxon>
        <taxon>Viridiplantae</taxon>
        <taxon>Streptophyta</taxon>
        <taxon>Embryophyta</taxon>
        <taxon>Tracheophyta</taxon>
        <taxon>Spermatophyta</taxon>
        <taxon>Magnoliopsida</taxon>
        <taxon>eudicotyledons</taxon>
        <taxon>Gunneridae</taxon>
        <taxon>Pentapetalae</taxon>
        <taxon>asterids</taxon>
        <taxon>lamiids</taxon>
        <taxon>Solanales</taxon>
        <taxon>Solanaceae</taxon>
        <taxon>Solanoideae</taxon>
        <taxon>Hyoscyameae</taxon>
        <taxon>Anisodus</taxon>
    </lineage>
</organism>
<reference evidence="7" key="1">
    <citation type="submission" date="2023-12" db="EMBL/GenBank/DDBJ databases">
        <title>Genome assembly of Anisodus tanguticus.</title>
        <authorList>
            <person name="Wang Y.-J."/>
        </authorList>
    </citation>
    <scope>NUCLEOTIDE SEQUENCE</scope>
    <source>
        <strain evidence="7">KB-2021</strain>
        <tissue evidence="7">Leaf</tissue>
    </source>
</reference>
<evidence type="ECO:0000256" key="5">
    <source>
        <dbReference type="ARBA" id="ARBA00023242"/>
    </source>
</evidence>
<proteinExistence type="predicted"/>
<comment type="subcellular location">
    <subcellularLocation>
        <location evidence="1">Nucleus</location>
    </subcellularLocation>
</comment>
<dbReference type="GO" id="GO:0005634">
    <property type="term" value="C:nucleus"/>
    <property type="evidence" value="ECO:0007669"/>
    <property type="project" value="UniProtKB-SubCell"/>
</dbReference>
<dbReference type="PANTHER" id="PTHR31072">
    <property type="entry name" value="TRANSCRIPTION FACTOR TCP4-RELATED"/>
    <property type="match status" value="1"/>
</dbReference>
<dbReference type="PROSITE" id="PS51369">
    <property type="entry name" value="TCP"/>
    <property type="match status" value="1"/>
</dbReference>
<evidence type="ECO:0000256" key="4">
    <source>
        <dbReference type="ARBA" id="ARBA00023163"/>
    </source>
</evidence>
<evidence type="ECO:0000259" key="6">
    <source>
        <dbReference type="PROSITE" id="PS51369"/>
    </source>
</evidence>
<gene>
    <name evidence="7" type="ORF">RND71_015418</name>
</gene>
<dbReference type="Proteomes" id="UP001291623">
    <property type="component" value="Unassembled WGS sequence"/>
</dbReference>
<keyword evidence="8" id="KW-1185">Reference proteome</keyword>
<keyword evidence="2" id="KW-0805">Transcription regulation</keyword>
<comment type="caution">
    <text evidence="7">The sequence shown here is derived from an EMBL/GenBank/DDBJ whole genome shotgun (WGS) entry which is preliminary data.</text>
</comment>
<dbReference type="Pfam" id="PF03634">
    <property type="entry name" value="TCP"/>
    <property type="match status" value="1"/>
</dbReference>
<dbReference type="InterPro" id="IPR017887">
    <property type="entry name" value="TF_TCP_subgr"/>
</dbReference>
<evidence type="ECO:0000313" key="7">
    <source>
        <dbReference type="EMBL" id="KAK4364060.1"/>
    </source>
</evidence>
<dbReference type="GO" id="GO:0043565">
    <property type="term" value="F:sequence-specific DNA binding"/>
    <property type="evidence" value="ECO:0007669"/>
    <property type="project" value="TreeGrafter"/>
</dbReference>
<evidence type="ECO:0000256" key="1">
    <source>
        <dbReference type="ARBA" id="ARBA00004123"/>
    </source>
</evidence>
<dbReference type="GO" id="GO:0003700">
    <property type="term" value="F:DNA-binding transcription factor activity"/>
    <property type="evidence" value="ECO:0007669"/>
    <property type="project" value="InterPro"/>
</dbReference>
<dbReference type="PANTHER" id="PTHR31072:SF93">
    <property type="entry name" value="TRANSCRIPTION FACTOR TCP24"/>
    <property type="match status" value="1"/>
</dbReference>
<dbReference type="EMBL" id="JAVYJV010000008">
    <property type="protein sequence ID" value="KAK4364060.1"/>
    <property type="molecule type" value="Genomic_DNA"/>
</dbReference>
<sequence length="343" mass="38897">MTLLRAAESYNKCFHIYYGVLTARRFIMKRATGGEIIQVEGGHILRSTGRKYRYSKVYTSKGPRDRRVRLSAHTAIQFYDVQDRLGYDRPSKAVDWLIKKAKNAIDKLAELPPWNPNEDVANNLATSTDVDVGLSRNIEPQEPLSNSSYGLLFQRQLAENPSSSSSYMMPESVTETQSVVDTSKSFFPMNSGIPLTNFLSFPHDIVMSRDSIQDDDQDFDLSLHTNLQHDQNSNYSPNNPTLNFEETYDNNNARIADWIIPHQPFFSQGGTFSQIREPLQSNFSQLIHHAWEQRIIMASEGHQSSVSNSHFNGDFQFPSRIHGEEVNGVVCIKPSSGYSSSHH</sequence>
<dbReference type="InterPro" id="IPR005333">
    <property type="entry name" value="Transcription_factor_TCP"/>
</dbReference>
<feature type="domain" description="TCP" evidence="6">
    <location>
        <begin position="50"/>
        <end position="108"/>
    </location>
</feature>
<evidence type="ECO:0000256" key="3">
    <source>
        <dbReference type="ARBA" id="ARBA00023125"/>
    </source>
</evidence>
<name>A0AAE1VL26_9SOLA</name>
<evidence type="ECO:0000313" key="8">
    <source>
        <dbReference type="Proteomes" id="UP001291623"/>
    </source>
</evidence>
<accession>A0AAE1VL26</accession>
<protein>
    <recommendedName>
        <fullName evidence="6">TCP domain-containing protein</fullName>
    </recommendedName>
</protein>
<evidence type="ECO:0000256" key="2">
    <source>
        <dbReference type="ARBA" id="ARBA00023015"/>
    </source>
</evidence>